<dbReference type="InterPro" id="IPR036388">
    <property type="entry name" value="WH-like_DNA-bd_sf"/>
</dbReference>
<dbReference type="GO" id="GO:0003700">
    <property type="term" value="F:DNA-binding transcription factor activity"/>
    <property type="evidence" value="ECO:0007669"/>
    <property type="project" value="TreeGrafter"/>
</dbReference>
<dbReference type="SUPFAM" id="SSF46785">
    <property type="entry name" value="Winged helix' DNA-binding domain"/>
    <property type="match status" value="1"/>
</dbReference>
<dbReference type="AlphaFoldDB" id="A0A6L9UFM0"/>
<protein>
    <submittedName>
        <fullName evidence="2">Iron-responsive transcriptional regulator RirA</fullName>
    </submittedName>
</protein>
<dbReference type="PANTHER" id="PTHR33221:SF4">
    <property type="entry name" value="HTH-TYPE TRANSCRIPTIONAL REPRESSOR NSRR"/>
    <property type="match status" value="1"/>
</dbReference>
<dbReference type="GO" id="GO:0003677">
    <property type="term" value="F:DNA binding"/>
    <property type="evidence" value="ECO:0007669"/>
    <property type="project" value="UniProtKB-KW"/>
</dbReference>
<keyword evidence="1" id="KW-0238">DNA-binding</keyword>
<organism evidence="2 3">
    <name type="scientific">Rhizobium lusitanum</name>
    <dbReference type="NCBI Taxonomy" id="293958"/>
    <lineage>
        <taxon>Bacteria</taxon>
        <taxon>Pseudomonadati</taxon>
        <taxon>Pseudomonadota</taxon>
        <taxon>Alphaproteobacteria</taxon>
        <taxon>Hyphomicrobiales</taxon>
        <taxon>Rhizobiaceae</taxon>
        <taxon>Rhizobium/Agrobacterium group</taxon>
        <taxon>Rhizobium</taxon>
    </lineage>
</organism>
<dbReference type="NCBIfam" id="NF008886">
    <property type="entry name" value="PRK11920.1"/>
    <property type="match status" value="1"/>
</dbReference>
<proteinExistence type="predicted"/>
<dbReference type="NCBIfam" id="TIGR00738">
    <property type="entry name" value="rrf2_super"/>
    <property type="match status" value="1"/>
</dbReference>
<gene>
    <name evidence="2" type="primary">rirA</name>
    <name evidence="2" type="ORF">GR212_35425</name>
</gene>
<dbReference type="InterPro" id="IPR000944">
    <property type="entry name" value="Tscrpt_reg_Rrf2"/>
</dbReference>
<dbReference type="GO" id="GO:0005829">
    <property type="term" value="C:cytosol"/>
    <property type="evidence" value="ECO:0007669"/>
    <property type="project" value="TreeGrafter"/>
</dbReference>
<sequence length="153" mass="16746">MRLTKQTNYAVRVLMYCAANNGRLSHVPEIAKAYGISELFLFKVLKPLTNAGLVQTVRGRNGGIRLGRAAENINLFDVVSVTEDGFLMAECFEHSEPSDCPLIGGCSLNSALTKALGSFFSVLRQHSIHDLIVSRADLGFLLGIDTRALRVQH</sequence>
<dbReference type="RefSeq" id="WP_163994546.1">
    <property type="nucleotide sequence ID" value="NZ_WUEY01000041.1"/>
</dbReference>
<dbReference type="InterPro" id="IPR030489">
    <property type="entry name" value="TR_Rrf2-type_CS"/>
</dbReference>
<dbReference type="EMBL" id="WUEY01000041">
    <property type="protein sequence ID" value="NEI74833.1"/>
    <property type="molecule type" value="Genomic_DNA"/>
</dbReference>
<dbReference type="PANTHER" id="PTHR33221">
    <property type="entry name" value="WINGED HELIX-TURN-HELIX TRANSCRIPTIONAL REGULATOR, RRF2 FAMILY"/>
    <property type="match status" value="1"/>
</dbReference>
<evidence type="ECO:0000313" key="3">
    <source>
        <dbReference type="Proteomes" id="UP000483035"/>
    </source>
</evidence>
<dbReference type="Proteomes" id="UP000483035">
    <property type="component" value="Unassembled WGS sequence"/>
</dbReference>
<dbReference type="Pfam" id="PF02082">
    <property type="entry name" value="Rrf2"/>
    <property type="match status" value="1"/>
</dbReference>
<dbReference type="PROSITE" id="PS01332">
    <property type="entry name" value="HTH_RRF2_1"/>
    <property type="match status" value="1"/>
</dbReference>
<evidence type="ECO:0000256" key="1">
    <source>
        <dbReference type="ARBA" id="ARBA00023125"/>
    </source>
</evidence>
<dbReference type="Gene3D" id="1.10.10.10">
    <property type="entry name" value="Winged helix-like DNA-binding domain superfamily/Winged helix DNA-binding domain"/>
    <property type="match status" value="1"/>
</dbReference>
<comment type="caution">
    <text evidence="2">The sequence shown here is derived from an EMBL/GenBank/DDBJ whole genome shotgun (WGS) entry which is preliminary data.</text>
</comment>
<reference evidence="2 3" key="1">
    <citation type="submission" date="2019-12" db="EMBL/GenBank/DDBJ databases">
        <title>Rhizobium genotypes associated with high levels of biological nitrogen fixation by grain legumes in a temperate-maritime cropping system.</title>
        <authorList>
            <person name="Maluk M."/>
            <person name="Francesc Ferrando Molina F."/>
            <person name="Lopez Del Egido L."/>
            <person name="Lafos M."/>
            <person name="Langarica-Fuentes A."/>
            <person name="Gebre Yohannes G."/>
            <person name="Young M.W."/>
            <person name="Martin P."/>
            <person name="Gantlett R."/>
            <person name="Kenicer G."/>
            <person name="Hawes C."/>
            <person name="Begg G.S."/>
            <person name="Quilliam R.S."/>
            <person name="Squire G.R."/>
            <person name="Poole P.S."/>
            <person name="Young P.W."/>
            <person name="Iannetta P.M."/>
            <person name="James E.K."/>
        </authorList>
    </citation>
    <scope>NUCLEOTIDE SEQUENCE [LARGE SCALE GENOMIC DNA]</scope>
    <source>
        <strain evidence="2 3">JHI1118</strain>
    </source>
</reference>
<name>A0A6L9UFM0_9HYPH</name>
<dbReference type="InterPro" id="IPR036390">
    <property type="entry name" value="WH_DNA-bd_sf"/>
</dbReference>
<accession>A0A6L9UFM0</accession>
<dbReference type="PROSITE" id="PS51197">
    <property type="entry name" value="HTH_RRF2_2"/>
    <property type="match status" value="1"/>
</dbReference>
<evidence type="ECO:0000313" key="2">
    <source>
        <dbReference type="EMBL" id="NEI74833.1"/>
    </source>
</evidence>